<reference evidence="1 2" key="1">
    <citation type="journal article" date="2021" name="Sci. Rep.">
        <title>The distribution of antibiotic resistance genes in chicken gut microbiota commensals.</title>
        <authorList>
            <person name="Juricova H."/>
            <person name="Matiasovicova J."/>
            <person name="Kubasova T."/>
            <person name="Cejkova D."/>
            <person name="Rychlik I."/>
        </authorList>
    </citation>
    <scope>NUCLEOTIDE SEQUENCE [LARGE SCALE GENOMIC DNA]</scope>
    <source>
        <strain evidence="1 2">An425</strain>
    </source>
</reference>
<dbReference type="EMBL" id="JACJLT010000486">
    <property type="protein sequence ID" value="MBM6876514.1"/>
    <property type="molecule type" value="Genomic_DNA"/>
</dbReference>
<sequence>MSNKIICPRCFSQNFSLYGKDKDSYQKYICKNDDCK</sequence>
<proteinExistence type="predicted"/>
<evidence type="ECO:0000313" key="1">
    <source>
        <dbReference type="EMBL" id="MBM6876514.1"/>
    </source>
</evidence>
<name>A0ABS2G7S1_FUSMR</name>
<comment type="caution">
    <text evidence="1">The sequence shown here is derived from an EMBL/GenBank/DDBJ whole genome shotgun (WGS) entry which is preliminary data.</text>
</comment>
<organism evidence="1 2">
    <name type="scientific">Fusobacterium mortiferum</name>
    <dbReference type="NCBI Taxonomy" id="850"/>
    <lineage>
        <taxon>Bacteria</taxon>
        <taxon>Fusobacteriati</taxon>
        <taxon>Fusobacteriota</taxon>
        <taxon>Fusobacteriia</taxon>
        <taxon>Fusobacteriales</taxon>
        <taxon>Fusobacteriaceae</taxon>
        <taxon>Fusobacterium</taxon>
    </lineage>
</organism>
<feature type="non-terminal residue" evidence="1">
    <location>
        <position position="36"/>
    </location>
</feature>
<accession>A0ABS2G7S1</accession>
<evidence type="ECO:0000313" key="2">
    <source>
        <dbReference type="Proteomes" id="UP000728968"/>
    </source>
</evidence>
<dbReference type="Proteomes" id="UP000728968">
    <property type="component" value="Unassembled WGS sequence"/>
</dbReference>
<gene>
    <name evidence="1" type="ORF">H6A04_13030</name>
</gene>
<keyword evidence="2" id="KW-1185">Reference proteome</keyword>
<protein>
    <submittedName>
        <fullName evidence="1">IS6 family transposase</fullName>
    </submittedName>
</protein>